<keyword evidence="4" id="KW-0418">Kinase</keyword>
<evidence type="ECO:0000259" key="3">
    <source>
        <dbReference type="PROSITE" id="PS50110"/>
    </source>
</evidence>
<dbReference type="InterPro" id="IPR011006">
    <property type="entry name" value="CheY-like_superfamily"/>
</dbReference>
<proteinExistence type="predicted"/>
<dbReference type="Pfam" id="PF00072">
    <property type="entry name" value="Response_reg"/>
    <property type="match status" value="1"/>
</dbReference>
<dbReference type="SUPFAM" id="SSF55874">
    <property type="entry name" value="ATPase domain of HSP90 chaperone/DNA topoisomerase II/histidine kinase"/>
    <property type="match status" value="1"/>
</dbReference>
<dbReference type="PANTHER" id="PTHR43156">
    <property type="entry name" value="STAGE II SPORULATION PROTEIN E-RELATED"/>
    <property type="match status" value="1"/>
</dbReference>
<dbReference type="Proteomes" id="UP000243053">
    <property type="component" value="Unassembled WGS sequence"/>
</dbReference>
<dbReference type="SMART" id="SM00331">
    <property type="entry name" value="PP2C_SIG"/>
    <property type="match status" value="1"/>
</dbReference>
<dbReference type="GO" id="GO:0016301">
    <property type="term" value="F:kinase activity"/>
    <property type="evidence" value="ECO:0007669"/>
    <property type="project" value="UniProtKB-KW"/>
</dbReference>
<organism evidence="4 5">
    <name type="scientific">Colwellia psychrerythraea</name>
    <name type="common">Vibrio psychroerythus</name>
    <dbReference type="NCBI Taxonomy" id="28229"/>
    <lineage>
        <taxon>Bacteria</taxon>
        <taxon>Pseudomonadati</taxon>
        <taxon>Pseudomonadota</taxon>
        <taxon>Gammaproteobacteria</taxon>
        <taxon>Alteromonadales</taxon>
        <taxon>Colwelliaceae</taxon>
        <taxon>Colwellia</taxon>
    </lineage>
</organism>
<dbReference type="PANTHER" id="PTHR43156:SF2">
    <property type="entry name" value="STAGE II SPORULATION PROTEIN E"/>
    <property type="match status" value="1"/>
</dbReference>
<comment type="caution">
    <text evidence="4">The sequence shown here is derived from an EMBL/GenBank/DDBJ whole genome shotgun (WGS) entry which is preliminary data.</text>
</comment>
<name>A0A1Y5EG91_COLPS</name>
<reference evidence="5" key="1">
    <citation type="journal article" date="2017" name="Proc. Natl. Acad. Sci. U.S.A.">
        <title>Simulation of Deepwater Horizon oil plume reveals substrate specialization within a complex community of hydrocarbon degraders.</title>
        <authorList>
            <person name="Hu P."/>
            <person name="Dubinsky E.A."/>
            <person name="Probst A.J."/>
            <person name="Wang J."/>
            <person name="Sieber C.M.K."/>
            <person name="Tom L.M."/>
            <person name="Gardinali P."/>
            <person name="Banfield J.F."/>
            <person name="Atlas R.M."/>
            <person name="Andersen G.L."/>
        </authorList>
    </citation>
    <scope>NUCLEOTIDE SEQUENCE [LARGE SCALE GENOMIC DNA]</scope>
</reference>
<protein>
    <submittedName>
        <fullName evidence="4">Histidine kinase</fullName>
    </submittedName>
</protein>
<evidence type="ECO:0000256" key="1">
    <source>
        <dbReference type="ARBA" id="ARBA00022801"/>
    </source>
</evidence>
<evidence type="ECO:0000313" key="5">
    <source>
        <dbReference type="Proteomes" id="UP000243053"/>
    </source>
</evidence>
<dbReference type="Gene3D" id="3.30.565.10">
    <property type="entry name" value="Histidine kinase-like ATPase, C-terminal domain"/>
    <property type="match status" value="1"/>
</dbReference>
<dbReference type="GO" id="GO:0000160">
    <property type="term" value="P:phosphorelay signal transduction system"/>
    <property type="evidence" value="ECO:0007669"/>
    <property type="project" value="InterPro"/>
</dbReference>
<dbReference type="Pfam" id="PF07228">
    <property type="entry name" value="SpoIIE"/>
    <property type="match status" value="1"/>
</dbReference>
<keyword evidence="4" id="KW-0808">Transferase</keyword>
<keyword evidence="1" id="KW-0378">Hydrolase</keyword>
<sequence length="587" mass="65127">MTRSQKLALVVDDSKVQCKMLSELLEEENYHVVIANDGASGVKKYSEHQPDLVLMDINMPIMDGFEATRRIKKLSGAGTLAPIIFITSMDNEQSFIKSVEAGGDSILVRPFTPLVFKAKVKAMQRISDLVGQVKSLQQEQQDDAELAEKMMSNVIEARNFALDKIGVIKKAAAIFSGDIQLSALCPNGDINVLLGDFTGHGLRSSIGAIPVTETFRAMTKKGFSILDIVAQINRHMHTLLPGDLFFAASFARISEHEKSAYIFNAGLPDGYLFDQKASIKKQFTSTHPPLGILPQLLPDAQFEVVQVMHTDRIVFITDGIVEARNQAGEFFGYSRFEQAAINGITQKNLVVSVLDSLDDFCQNCEQEDDISLVEVPCSGWQKVKVTNKVTIPEGFTEEDNHFGTTPNLSPTWSYHLHLTGRLLKTVNPIPLVMSQINDIEGAGEHWQSLYTILTELFINALDHGVLELYSSLKDSAEGFTQYFNERTKRLDNLADNAVSALDNFVRIELQYFPLAHGGKMIINIKDSGQGFEILDVIKDNSIAMNDGLKLSGRGIELVNQLCDTLEYQEKGTLVTASYIWHDLISLE</sequence>
<dbReference type="Gene3D" id="3.60.40.10">
    <property type="entry name" value="PPM-type phosphatase domain"/>
    <property type="match status" value="1"/>
</dbReference>
<dbReference type="InterPro" id="IPR036890">
    <property type="entry name" value="HATPase_C_sf"/>
</dbReference>
<dbReference type="InterPro" id="IPR052016">
    <property type="entry name" value="Bact_Sigma-Reg"/>
</dbReference>
<dbReference type="Gene3D" id="3.40.50.2300">
    <property type="match status" value="1"/>
</dbReference>
<dbReference type="GO" id="GO:0016791">
    <property type="term" value="F:phosphatase activity"/>
    <property type="evidence" value="ECO:0007669"/>
    <property type="project" value="TreeGrafter"/>
</dbReference>
<feature type="modified residue" description="4-aspartylphosphate" evidence="2">
    <location>
        <position position="56"/>
    </location>
</feature>
<gene>
    <name evidence="4" type="ORF">A9Q75_11345</name>
</gene>
<dbReference type="SUPFAM" id="SSF52172">
    <property type="entry name" value="CheY-like"/>
    <property type="match status" value="1"/>
</dbReference>
<dbReference type="EMBL" id="MAAF01000067">
    <property type="protein sequence ID" value="OUR79975.1"/>
    <property type="molecule type" value="Genomic_DNA"/>
</dbReference>
<dbReference type="InterPro" id="IPR001789">
    <property type="entry name" value="Sig_transdc_resp-reg_receiver"/>
</dbReference>
<dbReference type="AlphaFoldDB" id="A0A1Y5EG91"/>
<accession>A0A1Y5EG91</accession>
<evidence type="ECO:0000256" key="2">
    <source>
        <dbReference type="PROSITE-ProRule" id="PRU00169"/>
    </source>
</evidence>
<dbReference type="InterPro" id="IPR001932">
    <property type="entry name" value="PPM-type_phosphatase-like_dom"/>
</dbReference>
<feature type="domain" description="Response regulatory" evidence="3">
    <location>
        <begin position="7"/>
        <end position="124"/>
    </location>
</feature>
<keyword evidence="2" id="KW-0597">Phosphoprotein</keyword>
<evidence type="ECO:0000313" key="4">
    <source>
        <dbReference type="EMBL" id="OUR79975.1"/>
    </source>
</evidence>
<dbReference type="SMART" id="SM00448">
    <property type="entry name" value="REC"/>
    <property type="match status" value="1"/>
</dbReference>
<dbReference type="PROSITE" id="PS50110">
    <property type="entry name" value="RESPONSE_REGULATORY"/>
    <property type="match status" value="1"/>
</dbReference>
<dbReference type="InterPro" id="IPR036457">
    <property type="entry name" value="PPM-type-like_dom_sf"/>
</dbReference>